<evidence type="ECO:0000313" key="1">
    <source>
        <dbReference type="EMBL" id="WHQ70483.1"/>
    </source>
</evidence>
<dbReference type="EMBL" id="CP073633">
    <property type="protein sequence ID" value="WHQ70483.1"/>
    <property type="molecule type" value="Genomic_DNA"/>
</dbReference>
<protein>
    <submittedName>
        <fullName evidence="1">Uncharacterized protein</fullName>
    </submittedName>
</protein>
<organism evidence="1 2">
    <name type="scientific">Methylorubrum extorquens</name>
    <name type="common">Methylobacterium dichloromethanicum</name>
    <name type="synonym">Methylobacterium extorquens</name>
    <dbReference type="NCBI Taxonomy" id="408"/>
    <lineage>
        <taxon>Bacteria</taxon>
        <taxon>Pseudomonadati</taxon>
        <taxon>Pseudomonadota</taxon>
        <taxon>Alphaproteobacteria</taxon>
        <taxon>Hyphomicrobiales</taxon>
        <taxon>Methylobacteriaceae</taxon>
        <taxon>Methylorubrum</taxon>
    </lineage>
</organism>
<name>A0AAX3WG23_METEX</name>
<dbReference type="RefSeq" id="WP_283535788.1">
    <property type="nucleotide sequence ID" value="NZ_CP073633.1"/>
</dbReference>
<proteinExistence type="predicted"/>
<sequence>MNAFVEQFEEAFVHRNEGSDTEVATDALLRSMVESERVGLTFSAVRDGGVLTTWQVPGRAQLGPDLGRVGADLTGDSYWRELLRLGERIYAVGGLDALDEANMYIVHMDPQHSDWRAMVLESVWFNIGRE</sequence>
<dbReference type="AlphaFoldDB" id="A0AAX3WG23"/>
<accession>A0AAX3WG23</accession>
<reference evidence="1" key="1">
    <citation type="journal article" date="2022" name="Biotechnol. Bioprocess Eng.">
        <title>Pan-genome Analysis Reveals Comparative Genomic Features of Central Metabolic Pathways in Methylorubrum extorquens.</title>
        <authorList>
            <person name="Lee G.M."/>
            <person name="Scott-Nevros Z.K."/>
            <person name="Lee S.-M."/>
            <person name="Kim D."/>
        </authorList>
    </citation>
    <scope>NUCLEOTIDE SEQUENCE</scope>
    <source>
        <strain evidence="1">ATCC 55366</strain>
    </source>
</reference>
<gene>
    <name evidence="1" type="ORF">KEC54_02215</name>
</gene>
<dbReference type="Proteomes" id="UP001223720">
    <property type="component" value="Chromosome"/>
</dbReference>
<evidence type="ECO:0000313" key="2">
    <source>
        <dbReference type="Proteomes" id="UP001223720"/>
    </source>
</evidence>